<dbReference type="PANTHER" id="PTHR30007">
    <property type="entry name" value="PHP DOMAIN PROTEIN"/>
    <property type="match status" value="1"/>
</dbReference>
<dbReference type="GO" id="GO:0003677">
    <property type="term" value="F:DNA binding"/>
    <property type="evidence" value="ECO:0007669"/>
    <property type="project" value="InterPro"/>
</dbReference>
<evidence type="ECO:0000259" key="2">
    <source>
        <dbReference type="Pfam" id="PF01609"/>
    </source>
</evidence>
<dbReference type="EMBL" id="AHNP02000011">
    <property type="protein sequence ID" value="EPG56812.1"/>
    <property type="molecule type" value="Genomic_DNA"/>
</dbReference>
<evidence type="ECO:0000256" key="1">
    <source>
        <dbReference type="SAM" id="MobiDB-lite"/>
    </source>
</evidence>
<feature type="compositionally biased region" description="Polar residues" evidence="1">
    <location>
        <begin position="11"/>
        <end position="23"/>
    </location>
</feature>
<organism evidence="3 4">
    <name type="scientific">Leptospira borgpetersenii serovar Javanica str. UI 09931</name>
    <dbReference type="NCBI Taxonomy" id="1049767"/>
    <lineage>
        <taxon>Bacteria</taxon>
        <taxon>Pseudomonadati</taxon>
        <taxon>Spirochaetota</taxon>
        <taxon>Spirochaetia</taxon>
        <taxon>Leptospirales</taxon>
        <taxon>Leptospiraceae</taxon>
        <taxon>Leptospira</taxon>
    </lineage>
</organism>
<dbReference type="GO" id="GO:0004803">
    <property type="term" value="F:transposase activity"/>
    <property type="evidence" value="ECO:0007669"/>
    <property type="project" value="InterPro"/>
</dbReference>
<evidence type="ECO:0000313" key="3">
    <source>
        <dbReference type="EMBL" id="EPG56812.1"/>
    </source>
</evidence>
<comment type="caution">
    <text evidence="3">The sequence shown here is derived from an EMBL/GenBank/DDBJ whole genome shotgun (WGS) entry which is preliminary data.</text>
</comment>
<dbReference type="GO" id="GO:0006313">
    <property type="term" value="P:DNA transposition"/>
    <property type="evidence" value="ECO:0007669"/>
    <property type="project" value="InterPro"/>
</dbReference>
<evidence type="ECO:0000313" key="4">
    <source>
        <dbReference type="Proteomes" id="UP000014570"/>
    </source>
</evidence>
<protein>
    <submittedName>
        <fullName evidence="3">Transposase, IS4 family</fullName>
    </submittedName>
</protein>
<dbReference type="InterPro" id="IPR002559">
    <property type="entry name" value="Transposase_11"/>
</dbReference>
<feature type="domain" description="Transposase IS4-like" evidence="2">
    <location>
        <begin position="20"/>
        <end position="154"/>
    </location>
</feature>
<gene>
    <name evidence="3" type="ORF">LEP1GSC103_1930</name>
</gene>
<reference evidence="3 4" key="1">
    <citation type="submission" date="2013-04" db="EMBL/GenBank/DDBJ databases">
        <authorList>
            <person name="Harkins D.M."/>
            <person name="Durkin A.S."/>
            <person name="Brinkac L.M."/>
            <person name="Haft D.H."/>
            <person name="Selengut J.D."/>
            <person name="Sanka R."/>
            <person name="DePew J."/>
            <person name="Purushe J."/>
            <person name="Chanthongthip A."/>
            <person name="Lattana O."/>
            <person name="Phetsouvanh R."/>
            <person name="Newton P.N."/>
            <person name="Vinetz J.M."/>
            <person name="Sutton G.G."/>
            <person name="Nierman W.C."/>
            <person name="Fouts D.E."/>
        </authorList>
    </citation>
    <scope>NUCLEOTIDE SEQUENCE [LARGE SCALE GENOMIC DNA]</scope>
    <source>
        <strain evidence="3 4">UI 09931</strain>
    </source>
</reference>
<dbReference type="AlphaFoldDB" id="A0AAV3J898"/>
<accession>A0AAV3J898</accession>
<proteinExistence type="predicted"/>
<dbReference type="Proteomes" id="UP000014570">
    <property type="component" value="Unassembled WGS sequence"/>
</dbReference>
<dbReference type="PANTHER" id="PTHR30007:SF0">
    <property type="entry name" value="TRANSPOSASE"/>
    <property type="match status" value="1"/>
</dbReference>
<feature type="region of interest" description="Disordered" evidence="1">
    <location>
        <begin position="1"/>
        <end position="27"/>
    </location>
</feature>
<dbReference type="Pfam" id="PF01609">
    <property type="entry name" value="DDE_Tnp_1"/>
    <property type="match status" value="1"/>
</dbReference>
<sequence>MGLGLDGFRNCESSQRGSLTGKNPTDRTKLGVKRHILTDGNGIPLAITLTGANVHDKHGVKDTLNSILIFSGKKRKKPKHLCLDKGYDFKDIEASIKRRNIRSHIRKKGEKPLIGKYKGKSRRWVVERTNSWHNRFRAILIRWERKSENYLASLYLAGSIIAFNFFDR</sequence>
<dbReference type="NCBIfam" id="NF033580">
    <property type="entry name" value="transpos_IS5_3"/>
    <property type="match status" value="1"/>
</dbReference>
<name>A0AAV3J898_LEPBO</name>